<evidence type="ECO:0000313" key="2">
    <source>
        <dbReference type="EMBL" id="TCZ65277.1"/>
    </source>
</evidence>
<protein>
    <submittedName>
        <fullName evidence="2">Methyltransferase domain-containing protein</fullName>
    </submittedName>
</protein>
<reference evidence="2 3" key="1">
    <citation type="submission" date="2019-03" db="EMBL/GenBank/DDBJ databases">
        <authorList>
            <person name="Kim M.K.M."/>
        </authorList>
    </citation>
    <scope>NUCLEOTIDE SEQUENCE [LARGE SCALE GENOMIC DNA]</scope>
    <source>
        <strain evidence="2 3">17J68-15</strain>
    </source>
</reference>
<accession>A0A4V2WM26</accession>
<gene>
    <name evidence="2" type="ORF">E0486_17440</name>
</gene>
<dbReference type="RefSeq" id="WP_131854167.1">
    <property type="nucleotide sequence ID" value="NZ_SKFH01000050.1"/>
</dbReference>
<dbReference type="GO" id="GO:0008757">
    <property type="term" value="F:S-adenosylmethionine-dependent methyltransferase activity"/>
    <property type="evidence" value="ECO:0007669"/>
    <property type="project" value="InterPro"/>
</dbReference>
<organism evidence="2 3">
    <name type="scientific">Flaviaesturariibacter aridisoli</name>
    <dbReference type="NCBI Taxonomy" id="2545761"/>
    <lineage>
        <taxon>Bacteria</taxon>
        <taxon>Pseudomonadati</taxon>
        <taxon>Bacteroidota</taxon>
        <taxon>Chitinophagia</taxon>
        <taxon>Chitinophagales</taxon>
        <taxon>Chitinophagaceae</taxon>
        <taxon>Flaviaestuariibacter</taxon>
    </lineage>
</organism>
<dbReference type="Gene3D" id="3.40.50.150">
    <property type="entry name" value="Vaccinia Virus protein VP39"/>
    <property type="match status" value="1"/>
</dbReference>
<dbReference type="PANTHER" id="PTHR43591">
    <property type="entry name" value="METHYLTRANSFERASE"/>
    <property type="match status" value="1"/>
</dbReference>
<dbReference type="InterPro" id="IPR013216">
    <property type="entry name" value="Methyltransf_11"/>
</dbReference>
<sequence length="267" mass="29900">MSSASAYTGNIPHHYEQYLGPILFEPYAADLAARVTSHTRSLLELACGTGRVTQHLDRRLAASARLVATDLNRDMLHLARSIVFSPRVEWMEVDAQHLPFGDALFDVVLCQFGVMFFADKLAAFREVYRVLEPRGRFLFNTWDGYFANPRAALLMRVMNEELGARAPDLLSTGPYSFHNQAQIVLLLEEAGFHSIRLETVARKAQYTDPNELVEGFVEGSPVGAYLDRLDRSLRPKIKARLHAALGEQLATYGHDVPMQAIVVEAVK</sequence>
<dbReference type="CDD" id="cd02440">
    <property type="entry name" value="AdoMet_MTases"/>
    <property type="match status" value="1"/>
</dbReference>
<proteinExistence type="predicted"/>
<keyword evidence="2" id="KW-0808">Transferase</keyword>
<dbReference type="GO" id="GO:0032259">
    <property type="term" value="P:methylation"/>
    <property type="evidence" value="ECO:0007669"/>
    <property type="project" value="UniProtKB-KW"/>
</dbReference>
<evidence type="ECO:0000259" key="1">
    <source>
        <dbReference type="Pfam" id="PF08241"/>
    </source>
</evidence>
<dbReference type="EMBL" id="SKFH01000050">
    <property type="protein sequence ID" value="TCZ65277.1"/>
    <property type="molecule type" value="Genomic_DNA"/>
</dbReference>
<evidence type="ECO:0000313" key="3">
    <source>
        <dbReference type="Proteomes" id="UP000295164"/>
    </source>
</evidence>
<dbReference type="Proteomes" id="UP000295164">
    <property type="component" value="Unassembled WGS sequence"/>
</dbReference>
<name>A0A4V2WM26_9BACT</name>
<keyword evidence="2" id="KW-0489">Methyltransferase</keyword>
<comment type="caution">
    <text evidence="2">The sequence shown here is derived from an EMBL/GenBank/DDBJ whole genome shotgun (WGS) entry which is preliminary data.</text>
</comment>
<keyword evidence="3" id="KW-1185">Reference proteome</keyword>
<dbReference type="InterPro" id="IPR029063">
    <property type="entry name" value="SAM-dependent_MTases_sf"/>
</dbReference>
<dbReference type="SUPFAM" id="SSF53335">
    <property type="entry name" value="S-adenosyl-L-methionine-dependent methyltransferases"/>
    <property type="match status" value="1"/>
</dbReference>
<feature type="domain" description="Methyltransferase type 11" evidence="1">
    <location>
        <begin position="43"/>
        <end position="139"/>
    </location>
</feature>
<dbReference type="Pfam" id="PF08241">
    <property type="entry name" value="Methyltransf_11"/>
    <property type="match status" value="1"/>
</dbReference>
<dbReference type="AlphaFoldDB" id="A0A4V2WM26"/>
<dbReference type="OrthoDB" id="9795634at2"/>